<keyword evidence="2" id="KW-1185">Reference proteome</keyword>
<name>A0AAN9UYX7_9PEZI</name>
<dbReference type="Gene3D" id="3.40.50.1000">
    <property type="entry name" value="HAD superfamily/HAD-like"/>
    <property type="match status" value="2"/>
</dbReference>
<evidence type="ECO:0008006" key="3">
    <source>
        <dbReference type="Google" id="ProtNLM"/>
    </source>
</evidence>
<dbReference type="Pfam" id="PF13242">
    <property type="entry name" value="Hydrolase_like"/>
    <property type="match status" value="1"/>
</dbReference>
<dbReference type="InterPro" id="IPR023214">
    <property type="entry name" value="HAD_sf"/>
</dbReference>
<sequence>MKVFSQTLLGRVPIHSRPCQTLRYHHVAAAASLTRTAPASVSASSATTRRPALVSGPYHVPKLHGLPLLSTRGLGTTANKPGLRGFAFAFDIDGVLLHLAEPIPGAPETLRHLQENQIPFILLTNGGGKHDADRVAELSERLGVPLSTDNFVQSHTPFRELAMTTATQPGTKPGPGPLQDKTILVTGSDPAKAREIAEAYGFRRVVIPADILAAEPAIYPFEPLLQERYAATARPLPPPLPPSGGPLKIDAIFVFNDPRDWALDLQIIADLLLSEQGRLGTYSRRNGSPGGWQADGQPALYFSNPDLFWSARYPLPRLGQGAFQAALAGMWDEITRVRGGEAAELVRTVIGKPHRHTYEYAERVLEAYHASLAAVPPPKGEEGAGAGAGARGPLHRVYMVGDNPESDIRGANDYRSRDGRTEWVSVLVRTGVWDEARDGEPRQKPKMIADDVRAAVRWALEREGALDK</sequence>
<dbReference type="GO" id="GO:0005739">
    <property type="term" value="C:mitochondrion"/>
    <property type="evidence" value="ECO:0007669"/>
    <property type="project" value="TreeGrafter"/>
</dbReference>
<dbReference type="NCBIfam" id="TIGR01456">
    <property type="entry name" value="CECR5"/>
    <property type="match status" value="1"/>
</dbReference>
<dbReference type="InterPro" id="IPR036412">
    <property type="entry name" value="HAD-like_sf"/>
</dbReference>
<dbReference type="GO" id="GO:0046474">
    <property type="term" value="P:glycerophospholipid biosynthetic process"/>
    <property type="evidence" value="ECO:0007669"/>
    <property type="project" value="TreeGrafter"/>
</dbReference>
<dbReference type="AlphaFoldDB" id="A0AAN9UYX7"/>
<dbReference type="PANTHER" id="PTHR14269">
    <property type="entry name" value="CDP-DIACYLGLYCEROL--GLYCEROL-3-PHOSPHATE 3-PHOSPHATIDYLTRANSFERASE-RELATED"/>
    <property type="match status" value="1"/>
</dbReference>
<dbReference type="Proteomes" id="UP001320420">
    <property type="component" value="Unassembled WGS sequence"/>
</dbReference>
<gene>
    <name evidence="1" type="ORF">SLS62_007601</name>
</gene>
<proteinExistence type="predicted"/>
<dbReference type="PANTHER" id="PTHR14269:SF57">
    <property type="entry name" value="SUPERFAMILY HYDROLASE, PUTATIVE (AFU_ORTHOLOGUE AFUA_2G02580)-RELATED"/>
    <property type="match status" value="1"/>
</dbReference>
<evidence type="ECO:0000313" key="1">
    <source>
        <dbReference type="EMBL" id="KAK7750413.1"/>
    </source>
</evidence>
<evidence type="ECO:0000313" key="2">
    <source>
        <dbReference type="Proteomes" id="UP001320420"/>
    </source>
</evidence>
<dbReference type="InterPro" id="IPR006353">
    <property type="entry name" value="HAD-SF_hydro_IIA_CECR5"/>
</dbReference>
<protein>
    <recommendedName>
        <fullName evidence="3">Cat eye syndrome critical region protein 5</fullName>
    </recommendedName>
</protein>
<dbReference type="InterPro" id="IPR050324">
    <property type="entry name" value="CDP-alcohol_PTase-I"/>
</dbReference>
<organism evidence="1 2">
    <name type="scientific">Diatrype stigma</name>
    <dbReference type="NCBI Taxonomy" id="117547"/>
    <lineage>
        <taxon>Eukaryota</taxon>
        <taxon>Fungi</taxon>
        <taxon>Dikarya</taxon>
        <taxon>Ascomycota</taxon>
        <taxon>Pezizomycotina</taxon>
        <taxon>Sordariomycetes</taxon>
        <taxon>Xylariomycetidae</taxon>
        <taxon>Xylariales</taxon>
        <taxon>Diatrypaceae</taxon>
        <taxon>Diatrype</taxon>
    </lineage>
</organism>
<reference evidence="1 2" key="1">
    <citation type="submission" date="2024-02" db="EMBL/GenBank/DDBJ databases">
        <title>De novo assembly and annotation of 12 fungi associated with fruit tree decline syndrome in Ontario, Canada.</title>
        <authorList>
            <person name="Sulman M."/>
            <person name="Ellouze W."/>
            <person name="Ilyukhin E."/>
        </authorList>
    </citation>
    <scope>NUCLEOTIDE SEQUENCE [LARGE SCALE GENOMIC DNA]</scope>
    <source>
        <strain evidence="1 2">M11/M66-122</strain>
    </source>
</reference>
<comment type="caution">
    <text evidence="1">The sequence shown here is derived from an EMBL/GenBank/DDBJ whole genome shotgun (WGS) entry which is preliminary data.</text>
</comment>
<dbReference type="SUPFAM" id="SSF56784">
    <property type="entry name" value="HAD-like"/>
    <property type="match status" value="1"/>
</dbReference>
<dbReference type="EMBL" id="JAKJXP020000064">
    <property type="protein sequence ID" value="KAK7750413.1"/>
    <property type="molecule type" value="Genomic_DNA"/>
</dbReference>
<accession>A0AAN9UYX7</accession>
<dbReference type="NCBIfam" id="TIGR01460">
    <property type="entry name" value="HAD-SF-IIA"/>
    <property type="match status" value="1"/>
</dbReference>
<dbReference type="Pfam" id="PF13344">
    <property type="entry name" value="Hydrolase_6"/>
    <property type="match status" value="1"/>
</dbReference>
<dbReference type="InterPro" id="IPR006357">
    <property type="entry name" value="HAD-SF_hydro_IIA"/>
</dbReference>